<evidence type="ECO:0000313" key="13">
    <source>
        <dbReference type="EMBL" id="KAK6747198.1"/>
    </source>
</evidence>
<evidence type="ECO:0000313" key="14">
    <source>
        <dbReference type="Proteomes" id="UP001303046"/>
    </source>
</evidence>
<dbReference type="EMBL" id="JAVFWL010000004">
    <property type="protein sequence ID" value="KAK6747198.1"/>
    <property type="molecule type" value="Genomic_DNA"/>
</dbReference>
<dbReference type="InterPro" id="IPR011009">
    <property type="entry name" value="Kinase-like_dom_sf"/>
</dbReference>
<evidence type="ECO:0000256" key="4">
    <source>
        <dbReference type="ARBA" id="ARBA00022777"/>
    </source>
</evidence>
<dbReference type="EC" id="2.7.10.2" evidence="1"/>
<keyword evidence="8" id="KW-0727">SH2 domain</keyword>
<evidence type="ECO:0000256" key="8">
    <source>
        <dbReference type="PROSITE-ProRule" id="PRU00191"/>
    </source>
</evidence>
<dbReference type="InterPro" id="IPR020635">
    <property type="entry name" value="Tyr_kinase_cat_dom"/>
</dbReference>
<dbReference type="PROSITE" id="PS00107">
    <property type="entry name" value="PROTEIN_KINASE_ATP"/>
    <property type="match status" value="1"/>
</dbReference>
<keyword evidence="5 9" id="KW-0067">ATP-binding</keyword>
<reference evidence="13 14" key="1">
    <citation type="submission" date="2023-08" db="EMBL/GenBank/DDBJ databases">
        <title>A Necator americanus chromosomal reference genome.</title>
        <authorList>
            <person name="Ilik V."/>
            <person name="Petrzelkova K.J."/>
            <person name="Pardy F."/>
            <person name="Fuh T."/>
            <person name="Niatou-Singa F.S."/>
            <person name="Gouil Q."/>
            <person name="Baker L."/>
            <person name="Ritchie M.E."/>
            <person name="Jex A.R."/>
            <person name="Gazzola D."/>
            <person name="Li H."/>
            <person name="Toshio Fujiwara R."/>
            <person name="Zhan B."/>
            <person name="Aroian R.V."/>
            <person name="Pafco B."/>
            <person name="Schwarz E.M."/>
        </authorList>
    </citation>
    <scope>NUCLEOTIDE SEQUENCE [LARGE SCALE GENOMIC DNA]</scope>
    <source>
        <strain evidence="13 14">Aroian</strain>
        <tissue evidence="13">Whole animal</tissue>
    </source>
</reference>
<dbReference type="SUPFAM" id="SSF56112">
    <property type="entry name" value="Protein kinase-like (PK-like)"/>
    <property type="match status" value="1"/>
</dbReference>
<dbReference type="PROSITE" id="PS50001">
    <property type="entry name" value="SH2"/>
    <property type="match status" value="1"/>
</dbReference>
<dbReference type="SMART" id="SM00219">
    <property type="entry name" value="TyrKc"/>
    <property type="match status" value="1"/>
</dbReference>
<dbReference type="Gene3D" id="1.10.510.10">
    <property type="entry name" value="Transferase(Phosphotransferase) domain 1"/>
    <property type="match status" value="1"/>
</dbReference>
<sequence>MADDLSSSKRAKEKQILKDEDQPAEPGLPAKVNLEQSGKDIIQKELSASTKGPGADEKSSWIGPTKAKDQARDATTESNKVLVPKAPDQQSPQPEQPLLALNKQIDEVERENVDQVMASLVDEAAEGIIAELENEVWYHGALPIEDIAALVANKGDFLIRQLEPEGGRGPMPCLTVRLESQMKDYPIHLVQMGKVRMFTIDGVNKATTVAGIVQKHYQEKISLQDQGVLLKPIPKQPWELSKDKINLKTKLGEGAFGEVWKGTLRQSSTKTVEAAIKVTKIKEDNKKYMQEMYKEARLMRQYQHVNVVGFYGMVMENDNVMIVMEMVNGGGLDHHLKKNTVGIPDKCSYSFDVALGLYYLHSKRCMHRDLACRNCLIDTQKNIVKISDFGLSKQADSYKIQPNERIPTKWQAPEVVATHIYTRECDVYSYGILVWEIFNNAKMPFEEYDNKTVRARISDPKFRPPLSDDLPDEIRVIVTACWAAQANNRPRMKDVAWILKRFQKHSTPDQIIKKPSPAAPARKPNAVEPQPPAVANVQPVVIAKTTKILPKERKVAAKPALPLKPVGGSSRRGSDSKKAATSRRPDPEISGKRKQQDLEFLLDFCALQILGSMDRAEEFPFRKSSLL</sequence>
<dbReference type="PROSITE" id="PS50011">
    <property type="entry name" value="PROTEIN_KINASE_DOM"/>
    <property type="match status" value="1"/>
</dbReference>
<feature type="region of interest" description="Disordered" evidence="10">
    <location>
        <begin position="559"/>
        <end position="593"/>
    </location>
</feature>
<dbReference type="Gene3D" id="3.30.200.20">
    <property type="entry name" value="Phosphorylase Kinase, domain 1"/>
    <property type="match status" value="1"/>
</dbReference>
<keyword evidence="6" id="KW-0829">Tyrosine-protein kinase</keyword>
<dbReference type="InterPro" id="IPR017441">
    <property type="entry name" value="Protein_kinase_ATP_BS"/>
</dbReference>
<dbReference type="InterPro" id="IPR036860">
    <property type="entry name" value="SH2_dom_sf"/>
</dbReference>
<name>A0ABR1DAH9_NECAM</name>
<feature type="domain" description="Protein kinase" evidence="12">
    <location>
        <begin position="245"/>
        <end position="508"/>
    </location>
</feature>
<dbReference type="InterPro" id="IPR000980">
    <property type="entry name" value="SH2"/>
</dbReference>
<dbReference type="CDD" id="cd00192">
    <property type="entry name" value="PTKc"/>
    <property type="match status" value="1"/>
</dbReference>
<evidence type="ECO:0000256" key="9">
    <source>
        <dbReference type="PROSITE-ProRule" id="PRU10141"/>
    </source>
</evidence>
<evidence type="ECO:0000256" key="7">
    <source>
        <dbReference type="ARBA" id="ARBA00051245"/>
    </source>
</evidence>
<keyword evidence="14" id="KW-1185">Reference proteome</keyword>
<evidence type="ECO:0000256" key="2">
    <source>
        <dbReference type="ARBA" id="ARBA00022679"/>
    </source>
</evidence>
<organism evidence="13 14">
    <name type="scientific">Necator americanus</name>
    <name type="common">Human hookworm</name>
    <dbReference type="NCBI Taxonomy" id="51031"/>
    <lineage>
        <taxon>Eukaryota</taxon>
        <taxon>Metazoa</taxon>
        <taxon>Ecdysozoa</taxon>
        <taxon>Nematoda</taxon>
        <taxon>Chromadorea</taxon>
        <taxon>Rhabditida</taxon>
        <taxon>Rhabditina</taxon>
        <taxon>Rhabditomorpha</taxon>
        <taxon>Strongyloidea</taxon>
        <taxon>Ancylostomatidae</taxon>
        <taxon>Bunostominae</taxon>
        <taxon>Necator</taxon>
    </lineage>
</organism>
<keyword evidence="2" id="KW-0808">Transferase</keyword>
<accession>A0ABR1DAH9</accession>
<dbReference type="InterPro" id="IPR000719">
    <property type="entry name" value="Prot_kinase_dom"/>
</dbReference>
<feature type="region of interest" description="Disordered" evidence="10">
    <location>
        <begin position="1"/>
        <end position="77"/>
    </location>
</feature>
<protein>
    <recommendedName>
        <fullName evidence="1">non-specific protein-tyrosine kinase</fullName>
        <ecNumber evidence="1">2.7.10.2</ecNumber>
    </recommendedName>
</protein>
<evidence type="ECO:0000259" key="12">
    <source>
        <dbReference type="PROSITE" id="PS50011"/>
    </source>
</evidence>
<feature type="compositionally biased region" description="Low complexity" evidence="10">
    <location>
        <begin position="513"/>
        <end position="532"/>
    </location>
</feature>
<evidence type="ECO:0000256" key="1">
    <source>
        <dbReference type="ARBA" id="ARBA00011903"/>
    </source>
</evidence>
<dbReference type="InterPro" id="IPR008266">
    <property type="entry name" value="Tyr_kinase_AS"/>
</dbReference>
<evidence type="ECO:0000256" key="10">
    <source>
        <dbReference type="SAM" id="MobiDB-lite"/>
    </source>
</evidence>
<proteinExistence type="predicted"/>
<gene>
    <name evidence="13" type="primary">Necator_chrIV.g13716</name>
    <name evidence="13" type="ORF">RB195_000424</name>
</gene>
<dbReference type="InterPro" id="IPR001245">
    <property type="entry name" value="Ser-Thr/Tyr_kinase_cat_dom"/>
</dbReference>
<dbReference type="PROSITE" id="PS00109">
    <property type="entry name" value="PROTEIN_KINASE_TYR"/>
    <property type="match status" value="1"/>
</dbReference>
<dbReference type="PRINTS" id="PR00109">
    <property type="entry name" value="TYRKINASE"/>
</dbReference>
<dbReference type="Proteomes" id="UP001303046">
    <property type="component" value="Unassembled WGS sequence"/>
</dbReference>
<evidence type="ECO:0000256" key="5">
    <source>
        <dbReference type="ARBA" id="ARBA00022840"/>
    </source>
</evidence>
<dbReference type="Pfam" id="PF07714">
    <property type="entry name" value="PK_Tyr_Ser-Thr"/>
    <property type="match status" value="1"/>
</dbReference>
<dbReference type="Gene3D" id="3.30.505.10">
    <property type="entry name" value="SH2 domain"/>
    <property type="match status" value="1"/>
</dbReference>
<keyword evidence="3 9" id="KW-0547">Nucleotide-binding</keyword>
<keyword evidence="4" id="KW-0418">Kinase</keyword>
<feature type="compositionally biased region" description="Basic and acidic residues" evidence="10">
    <location>
        <begin position="572"/>
        <end position="593"/>
    </location>
</feature>
<comment type="catalytic activity">
    <reaction evidence="7">
        <text>L-tyrosyl-[protein] + ATP = O-phospho-L-tyrosyl-[protein] + ADP + H(+)</text>
        <dbReference type="Rhea" id="RHEA:10596"/>
        <dbReference type="Rhea" id="RHEA-COMP:10136"/>
        <dbReference type="Rhea" id="RHEA-COMP:20101"/>
        <dbReference type="ChEBI" id="CHEBI:15378"/>
        <dbReference type="ChEBI" id="CHEBI:30616"/>
        <dbReference type="ChEBI" id="CHEBI:46858"/>
        <dbReference type="ChEBI" id="CHEBI:61978"/>
        <dbReference type="ChEBI" id="CHEBI:456216"/>
        <dbReference type="EC" id="2.7.10.2"/>
    </reaction>
</comment>
<evidence type="ECO:0000256" key="3">
    <source>
        <dbReference type="ARBA" id="ARBA00022741"/>
    </source>
</evidence>
<dbReference type="SUPFAM" id="SSF55550">
    <property type="entry name" value="SH2 domain"/>
    <property type="match status" value="1"/>
</dbReference>
<evidence type="ECO:0000259" key="11">
    <source>
        <dbReference type="PROSITE" id="PS50001"/>
    </source>
</evidence>
<evidence type="ECO:0000256" key="6">
    <source>
        <dbReference type="ARBA" id="ARBA00023137"/>
    </source>
</evidence>
<dbReference type="PANTHER" id="PTHR24418">
    <property type="entry name" value="TYROSINE-PROTEIN KINASE"/>
    <property type="match status" value="1"/>
</dbReference>
<feature type="region of interest" description="Disordered" evidence="10">
    <location>
        <begin position="507"/>
        <end position="532"/>
    </location>
</feature>
<feature type="compositionally biased region" description="Basic and acidic residues" evidence="10">
    <location>
        <begin position="66"/>
        <end position="75"/>
    </location>
</feature>
<feature type="binding site" evidence="9">
    <location>
        <position position="277"/>
    </location>
    <ligand>
        <name>ATP</name>
        <dbReference type="ChEBI" id="CHEBI:30616"/>
    </ligand>
</feature>
<feature type="domain" description="SH2" evidence="11">
    <location>
        <begin position="137"/>
        <end position="233"/>
    </location>
</feature>
<dbReference type="InterPro" id="IPR050198">
    <property type="entry name" value="Non-receptor_tyrosine_kinases"/>
</dbReference>
<comment type="caution">
    <text evidence="13">The sequence shown here is derived from an EMBL/GenBank/DDBJ whole genome shotgun (WGS) entry which is preliminary data.</text>
</comment>